<dbReference type="PANTHER" id="PTHR22800:SF252">
    <property type="entry name" value="NATURAL KILLER CELLS ANTIGEN CD94"/>
    <property type="match status" value="1"/>
</dbReference>
<dbReference type="RefSeq" id="XP_008583077.1">
    <property type="nucleotide sequence ID" value="XM_008584855.1"/>
</dbReference>
<dbReference type="SMART" id="SM00034">
    <property type="entry name" value="CLECT"/>
    <property type="match status" value="1"/>
</dbReference>
<evidence type="ECO:0000256" key="3">
    <source>
        <dbReference type="ARBA" id="ARBA00022734"/>
    </source>
</evidence>
<dbReference type="InterPro" id="IPR033992">
    <property type="entry name" value="NKR-like_CTLD"/>
</dbReference>
<keyword evidence="5 10" id="KW-1133">Transmembrane helix</keyword>
<dbReference type="Pfam" id="PF00059">
    <property type="entry name" value="Lectin_C"/>
    <property type="match status" value="1"/>
</dbReference>
<evidence type="ECO:0000256" key="6">
    <source>
        <dbReference type="ARBA" id="ARBA00023136"/>
    </source>
</evidence>
<dbReference type="Proteomes" id="UP000694923">
    <property type="component" value="Unplaced"/>
</dbReference>
<dbReference type="InterPro" id="IPR001304">
    <property type="entry name" value="C-type_lectin-like"/>
</dbReference>
<evidence type="ECO:0000313" key="13">
    <source>
        <dbReference type="RefSeq" id="XP_008583077.1"/>
    </source>
</evidence>
<gene>
    <name evidence="13" type="primary">KLRD1</name>
</gene>
<evidence type="ECO:0000313" key="12">
    <source>
        <dbReference type="Proteomes" id="UP000694923"/>
    </source>
</evidence>
<organism evidence="12 13">
    <name type="scientific">Galeopterus variegatus</name>
    <name type="common">Malayan flying lemur</name>
    <name type="synonym">Cynocephalus variegatus</name>
    <dbReference type="NCBI Taxonomy" id="482537"/>
    <lineage>
        <taxon>Eukaryota</taxon>
        <taxon>Metazoa</taxon>
        <taxon>Chordata</taxon>
        <taxon>Craniata</taxon>
        <taxon>Vertebrata</taxon>
        <taxon>Euteleostomi</taxon>
        <taxon>Mammalia</taxon>
        <taxon>Eutheria</taxon>
        <taxon>Euarchontoglires</taxon>
        <taxon>Dermoptera</taxon>
        <taxon>Cynocephalidae</taxon>
        <taxon>Galeopterus</taxon>
    </lineage>
</organism>
<comment type="subcellular location">
    <subcellularLocation>
        <location evidence="1">Cell membrane</location>
        <topology evidence="1">Single-pass type II membrane protein</topology>
    </subcellularLocation>
</comment>
<evidence type="ECO:0000256" key="8">
    <source>
        <dbReference type="ARBA" id="ARBA00041193"/>
    </source>
</evidence>
<evidence type="ECO:0000256" key="9">
    <source>
        <dbReference type="ARBA" id="ARBA00041489"/>
    </source>
</evidence>
<name>A0ABM0RR36_GALVR</name>
<proteinExistence type="predicted"/>
<feature type="transmembrane region" description="Helical" evidence="10">
    <location>
        <begin position="82"/>
        <end position="105"/>
    </location>
</feature>
<dbReference type="InterPro" id="IPR016186">
    <property type="entry name" value="C-type_lectin-like/link_sf"/>
</dbReference>
<evidence type="ECO:0000256" key="1">
    <source>
        <dbReference type="ARBA" id="ARBA00004401"/>
    </source>
</evidence>
<protein>
    <recommendedName>
        <fullName evidence="8">Natural killer cells antigen CD94</fullName>
    </recommendedName>
    <alternativeName>
        <fullName evidence="9">Killer cell lectin-like receptor subfamily D member 1</fullName>
    </alternativeName>
</protein>
<dbReference type="PANTHER" id="PTHR22800">
    <property type="entry name" value="C-TYPE LECTIN PROTEINS"/>
    <property type="match status" value="1"/>
</dbReference>
<evidence type="ECO:0000256" key="10">
    <source>
        <dbReference type="SAM" id="Phobius"/>
    </source>
</evidence>
<keyword evidence="2 10" id="KW-0812">Transmembrane</keyword>
<evidence type="ECO:0000256" key="4">
    <source>
        <dbReference type="ARBA" id="ARBA00022968"/>
    </source>
</evidence>
<evidence type="ECO:0000256" key="7">
    <source>
        <dbReference type="ARBA" id="ARBA00023180"/>
    </source>
</evidence>
<feature type="domain" description="C-type lectin" evidence="11">
    <location>
        <begin position="142"/>
        <end position="250"/>
    </location>
</feature>
<keyword evidence="3" id="KW-0430">Lectin</keyword>
<dbReference type="PROSITE" id="PS50041">
    <property type="entry name" value="C_TYPE_LECTIN_2"/>
    <property type="match status" value="1"/>
</dbReference>
<sequence length="256" mass="28978">MTPSKAQQTFPGIGERPRQLLLQVKPLAQLHDPTPFLLNKHTLFLLCTDLGTSFLMAELQLLRSFLKSPSYTCFSAASRTTVWKLISGTLGIICLSLMATLGILLKNLLTPASFQSTSSPEPITQLQNGSDCCSCQEKWIGYQCNCYFISSEIKTWEESRHFCASQNSSLLQLQKRNELQFFMNSSQNFYWIGLSYSKEYKAWLWEDGSAPSLDLFLSPQTLNPENCIQYSPSNNVWDGPCGSRSYYICKQKSLQL</sequence>
<accession>A0ABM0RR36</accession>
<evidence type="ECO:0000256" key="5">
    <source>
        <dbReference type="ARBA" id="ARBA00022989"/>
    </source>
</evidence>
<dbReference type="CDD" id="cd03593">
    <property type="entry name" value="CLECT_NK_receptors_like"/>
    <property type="match status" value="1"/>
</dbReference>
<dbReference type="InterPro" id="IPR050919">
    <property type="entry name" value="NKG2/CD94_NK_receptors"/>
</dbReference>
<reference evidence="13" key="1">
    <citation type="submission" date="2025-08" db="UniProtKB">
        <authorList>
            <consortium name="RefSeq"/>
        </authorList>
    </citation>
    <scope>IDENTIFICATION</scope>
</reference>
<dbReference type="SUPFAM" id="SSF56436">
    <property type="entry name" value="C-type lectin-like"/>
    <property type="match status" value="1"/>
</dbReference>
<dbReference type="GeneID" id="103600562"/>
<dbReference type="Gene3D" id="3.10.100.10">
    <property type="entry name" value="Mannose-Binding Protein A, subunit A"/>
    <property type="match status" value="1"/>
</dbReference>
<keyword evidence="4" id="KW-0735">Signal-anchor</keyword>
<keyword evidence="6 10" id="KW-0472">Membrane</keyword>
<keyword evidence="12" id="KW-1185">Reference proteome</keyword>
<evidence type="ECO:0000256" key="2">
    <source>
        <dbReference type="ARBA" id="ARBA00022692"/>
    </source>
</evidence>
<evidence type="ECO:0000259" key="11">
    <source>
        <dbReference type="PROSITE" id="PS50041"/>
    </source>
</evidence>
<dbReference type="InterPro" id="IPR016187">
    <property type="entry name" value="CTDL_fold"/>
</dbReference>
<keyword evidence="7" id="KW-0325">Glycoprotein</keyword>